<comment type="caution">
    <text evidence="4">The sequence shown here is derived from an EMBL/GenBank/DDBJ whole genome shotgun (WGS) entry which is preliminary data.</text>
</comment>
<name>A0A9P6NBJ5_9BASI</name>
<evidence type="ECO:0000259" key="3">
    <source>
        <dbReference type="PROSITE" id="PS50878"/>
    </source>
</evidence>
<dbReference type="PANTHER" id="PTHR12066:SF0">
    <property type="entry name" value="TELOMERASE REVERSE TRANSCRIPTASE"/>
    <property type="match status" value="1"/>
</dbReference>
<dbReference type="GO" id="GO:0070034">
    <property type="term" value="F:telomerase RNA binding"/>
    <property type="evidence" value="ECO:0007669"/>
    <property type="project" value="TreeGrafter"/>
</dbReference>
<evidence type="ECO:0000313" key="4">
    <source>
        <dbReference type="EMBL" id="KAG0141003.1"/>
    </source>
</evidence>
<dbReference type="Proteomes" id="UP000886653">
    <property type="component" value="Unassembled WGS sequence"/>
</dbReference>
<keyword evidence="1" id="KW-0479">Metal-binding</keyword>
<dbReference type="GO" id="GO:0042162">
    <property type="term" value="F:telomeric DNA binding"/>
    <property type="evidence" value="ECO:0007669"/>
    <property type="project" value="TreeGrafter"/>
</dbReference>
<feature type="transmembrane region" description="Helical" evidence="2">
    <location>
        <begin position="82"/>
        <end position="100"/>
    </location>
</feature>
<keyword evidence="1" id="KW-0779">Telomere</keyword>
<keyword evidence="1" id="KW-0539">Nucleus</keyword>
<proteinExistence type="inferred from homology"/>
<dbReference type="OrthoDB" id="289721at2759"/>
<accession>A0A9P6NBJ5</accession>
<keyword evidence="2" id="KW-0472">Membrane</keyword>
<dbReference type="PANTHER" id="PTHR12066">
    <property type="entry name" value="TELOMERASE REVERSE TRANSCRIPTASE"/>
    <property type="match status" value="1"/>
</dbReference>
<dbReference type="GO" id="GO:0000333">
    <property type="term" value="C:telomerase catalytic core complex"/>
    <property type="evidence" value="ECO:0007669"/>
    <property type="project" value="TreeGrafter"/>
</dbReference>
<dbReference type="AlphaFoldDB" id="A0A9P6NBJ5"/>
<dbReference type="GO" id="GO:0000781">
    <property type="term" value="C:chromosome, telomeric region"/>
    <property type="evidence" value="ECO:0007669"/>
    <property type="project" value="UniProtKB-SubCell"/>
</dbReference>
<dbReference type="GO" id="GO:0003720">
    <property type="term" value="F:telomerase activity"/>
    <property type="evidence" value="ECO:0007669"/>
    <property type="project" value="InterPro"/>
</dbReference>
<keyword evidence="5" id="KW-1185">Reference proteome</keyword>
<protein>
    <recommendedName>
        <fullName evidence="1">Telomerase reverse transcriptase</fullName>
        <ecNumber evidence="1">2.7.7.49</ecNumber>
    </recommendedName>
    <alternativeName>
        <fullName evidence="1">Telomerase catalytic subunit</fullName>
    </alternativeName>
</protein>
<dbReference type="InterPro" id="IPR003545">
    <property type="entry name" value="Telomerase_RT"/>
</dbReference>
<dbReference type="GO" id="GO:0007004">
    <property type="term" value="P:telomere maintenance via telomerase"/>
    <property type="evidence" value="ECO:0007669"/>
    <property type="project" value="TreeGrafter"/>
</dbReference>
<comment type="catalytic activity">
    <reaction evidence="1">
        <text>DNA(n) + a 2'-deoxyribonucleoside 5'-triphosphate = DNA(n+1) + diphosphate</text>
        <dbReference type="Rhea" id="RHEA:22508"/>
        <dbReference type="Rhea" id="RHEA-COMP:17339"/>
        <dbReference type="Rhea" id="RHEA-COMP:17340"/>
        <dbReference type="ChEBI" id="CHEBI:33019"/>
        <dbReference type="ChEBI" id="CHEBI:61560"/>
        <dbReference type="ChEBI" id="CHEBI:173112"/>
        <dbReference type="EC" id="2.7.7.49"/>
    </reaction>
</comment>
<feature type="domain" description="Reverse transcriptase" evidence="3">
    <location>
        <begin position="1"/>
        <end position="104"/>
    </location>
</feature>
<dbReference type="PROSITE" id="PS50878">
    <property type="entry name" value="RT_POL"/>
    <property type="match status" value="1"/>
</dbReference>
<keyword evidence="2" id="KW-1133">Transmembrane helix</keyword>
<evidence type="ECO:0000256" key="1">
    <source>
        <dbReference type="RuleBase" id="RU365061"/>
    </source>
</evidence>
<keyword evidence="1" id="KW-0548">Nucleotidyltransferase</keyword>
<comment type="similarity">
    <text evidence="1">Belongs to the reverse transcriptase family. Telomerase subfamily.</text>
</comment>
<reference evidence="4" key="1">
    <citation type="submission" date="2013-11" db="EMBL/GenBank/DDBJ databases">
        <title>Genome sequence of the fusiform rust pathogen reveals effectors for host alternation and coevolution with pine.</title>
        <authorList>
            <consortium name="DOE Joint Genome Institute"/>
            <person name="Smith K."/>
            <person name="Pendleton A."/>
            <person name="Kubisiak T."/>
            <person name="Anderson C."/>
            <person name="Salamov A."/>
            <person name="Aerts A."/>
            <person name="Riley R."/>
            <person name="Clum A."/>
            <person name="Lindquist E."/>
            <person name="Ence D."/>
            <person name="Campbell M."/>
            <person name="Kronenberg Z."/>
            <person name="Feau N."/>
            <person name="Dhillon B."/>
            <person name="Hamelin R."/>
            <person name="Burleigh J."/>
            <person name="Smith J."/>
            <person name="Yandell M."/>
            <person name="Nelson C."/>
            <person name="Grigoriev I."/>
            <person name="Davis J."/>
        </authorList>
    </citation>
    <scope>NUCLEOTIDE SEQUENCE</scope>
    <source>
        <strain evidence="4">G11</strain>
    </source>
</reference>
<keyword evidence="1" id="KW-0695">RNA-directed DNA polymerase</keyword>
<evidence type="ECO:0000313" key="5">
    <source>
        <dbReference type="Proteomes" id="UP000886653"/>
    </source>
</evidence>
<evidence type="ECO:0000256" key="2">
    <source>
        <dbReference type="SAM" id="Phobius"/>
    </source>
</evidence>
<gene>
    <name evidence="4" type="ORF">CROQUDRAFT_322392</name>
</gene>
<keyword evidence="1" id="KW-0158">Chromosome</keyword>
<comment type="subcellular location">
    <subcellularLocation>
        <location evidence="1">Nucleus</location>
    </subcellularLocation>
    <subcellularLocation>
        <location evidence="1">Chromosome</location>
        <location evidence="1">Telomere</location>
    </subcellularLocation>
</comment>
<keyword evidence="2" id="KW-0812">Transmembrane</keyword>
<dbReference type="GO" id="GO:0046872">
    <property type="term" value="F:metal ion binding"/>
    <property type="evidence" value="ECO:0007669"/>
    <property type="project" value="UniProtKB-KW"/>
</dbReference>
<organism evidence="4 5">
    <name type="scientific">Cronartium quercuum f. sp. fusiforme G11</name>
    <dbReference type="NCBI Taxonomy" id="708437"/>
    <lineage>
        <taxon>Eukaryota</taxon>
        <taxon>Fungi</taxon>
        <taxon>Dikarya</taxon>
        <taxon>Basidiomycota</taxon>
        <taxon>Pucciniomycotina</taxon>
        <taxon>Pucciniomycetes</taxon>
        <taxon>Pucciniales</taxon>
        <taxon>Coleosporiaceae</taxon>
        <taxon>Cronartium</taxon>
    </lineage>
</organism>
<sequence>MATSLKNVIFSDQVKYPCITKEKLLVLLKEHVTENFVKIGCQTYRQKVGIPQGSVISPILCSLYYADMDRTCLDFTNNAHSVSWLLVLFHLLLIYIYIYGSYLF</sequence>
<keyword evidence="1" id="KW-0460">Magnesium</keyword>
<dbReference type="EMBL" id="MU167407">
    <property type="protein sequence ID" value="KAG0141003.1"/>
    <property type="molecule type" value="Genomic_DNA"/>
</dbReference>
<comment type="function">
    <text evidence="1">Telomerase is a ribonucleoprotein enzyme essential for the replication of chromosome termini in most eukaryotes. It elongates telomeres. It is a reverse transcriptase that adds simple sequence repeats to chromosome ends by copying a template sequence within the RNA component of the enzyme.</text>
</comment>
<dbReference type="EC" id="2.7.7.49" evidence="1"/>
<dbReference type="InterPro" id="IPR000477">
    <property type="entry name" value="RT_dom"/>
</dbReference>
<keyword evidence="1" id="KW-0808">Transferase</keyword>